<protein>
    <submittedName>
        <fullName evidence="1">Uncharacterized protein</fullName>
    </submittedName>
</protein>
<dbReference type="Proteomes" id="UP000054217">
    <property type="component" value="Unassembled WGS sequence"/>
</dbReference>
<dbReference type="HOGENOM" id="CLU_034219_0_0_1"/>
<reference evidence="1 2" key="1">
    <citation type="submission" date="2014-04" db="EMBL/GenBank/DDBJ databases">
        <authorList>
            <consortium name="DOE Joint Genome Institute"/>
            <person name="Kuo A."/>
            <person name="Kohler A."/>
            <person name="Costa M.D."/>
            <person name="Nagy L.G."/>
            <person name="Floudas D."/>
            <person name="Copeland A."/>
            <person name="Barry K.W."/>
            <person name="Cichocki N."/>
            <person name="Veneault-Fourrey C."/>
            <person name="LaButti K."/>
            <person name="Lindquist E.A."/>
            <person name="Lipzen A."/>
            <person name="Lundell T."/>
            <person name="Morin E."/>
            <person name="Murat C."/>
            <person name="Sun H."/>
            <person name="Tunlid A."/>
            <person name="Henrissat B."/>
            <person name="Grigoriev I.V."/>
            <person name="Hibbett D.S."/>
            <person name="Martin F."/>
            <person name="Nordberg H.P."/>
            <person name="Cantor M.N."/>
            <person name="Hua S.X."/>
        </authorList>
    </citation>
    <scope>NUCLEOTIDE SEQUENCE [LARGE SCALE GENOMIC DNA]</scope>
    <source>
        <strain evidence="1 2">Marx 270</strain>
    </source>
</reference>
<dbReference type="SUPFAM" id="SSF81383">
    <property type="entry name" value="F-box domain"/>
    <property type="match status" value="1"/>
</dbReference>
<accession>A0A0C3PB01</accession>
<evidence type="ECO:0000313" key="1">
    <source>
        <dbReference type="EMBL" id="KIO05121.1"/>
    </source>
</evidence>
<dbReference type="STRING" id="870435.A0A0C3PB01"/>
<sequence length="525" mass="58782">MDTQPFVLAPVHHRCTTIGSMPEDIMVHIFFEVAVQSGDSTLRAASHVCQHWRAILLQAPLVWHEALNFTVGHRWLQAILGRTSTLPLRVHIRSEDVMHDTGELILTNLPTIANHFWRIKEFHLEAPYPYSYEFFRHVTPGYQGVPLLQSLSLCSSDLDDTLDGSELPLQPLMIAGPLLQRLVLDNCFLRWDVLESTLDLSRNLSVIHILNTGDSDIPCSLPLSKFLAILALLSSLRELRLCNAFMPGAEEVNSDKITLAELRTLQFESGSMTSCSRFLNAVQTPALVELDVGNILESYPAEFPEFMTGIKNVAPSGPYDVLTTLYQHGRLWIMLTSVTRDDFCHVQIDCLSTHHDFLSPIYITLADMPSLHDIEQLEISLTPEVHVMVTSTMWSYLFRRLNGVFFLGLGKFPPRSVLQCLYDNAQDAAQAQRQGQDIEIYLPSLENIFIAPFSGLHSLVNTICVLRSAVGAPTDTYLTSGVDNRGLENLCERIGAWLHGRTNASLQSLLPSLEMVFEDVGEDDG</sequence>
<dbReference type="InterPro" id="IPR036047">
    <property type="entry name" value="F-box-like_dom_sf"/>
</dbReference>
<evidence type="ECO:0000313" key="2">
    <source>
        <dbReference type="Proteomes" id="UP000054217"/>
    </source>
</evidence>
<proteinExistence type="predicted"/>
<dbReference type="EMBL" id="KN831968">
    <property type="protein sequence ID" value="KIO05121.1"/>
    <property type="molecule type" value="Genomic_DNA"/>
</dbReference>
<keyword evidence="2" id="KW-1185">Reference proteome</keyword>
<dbReference type="AlphaFoldDB" id="A0A0C3PB01"/>
<organism evidence="1 2">
    <name type="scientific">Pisolithus tinctorius Marx 270</name>
    <dbReference type="NCBI Taxonomy" id="870435"/>
    <lineage>
        <taxon>Eukaryota</taxon>
        <taxon>Fungi</taxon>
        <taxon>Dikarya</taxon>
        <taxon>Basidiomycota</taxon>
        <taxon>Agaricomycotina</taxon>
        <taxon>Agaricomycetes</taxon>
        <taxon>Agaricomycetidae</taxon>
        <taxon>Boletales</taxon>
        <taxon>Sclerodermatineae</taxon>
        <taxon>Pisolithaceae</taxon>
        <taxon>Pisolithus</taxon>
    </lineage>
</organism>
<reference evidence="2" key="2">
    <citation type="submission" date="2015-01" db="EMBL/GenBank/DDBJ databases">
        <title>Evolutionary Origins and Diversification of the Mycorrhizal Mutualists.</title>
        <authorList>
            <consortium name="DOE Joint Genome Institute"/>
            <consortium name="Mycorrhizal Genomics Consortium"/>
            <person name="Kohler A."/>
            <person name="Kuo A."/>
            <person name="Nagy L.G."/>
            <person name="Floudas D."/>
            <person name="Copeland A."/>
            <person name="Barry K.W."/>
            <person name="Cichocki N."/>
            <person name="Veneault-Fourrey C."/>
            <person name="LaButti K."/>
            <person name="Lindquist E.A."/>
            <person name="Lipzen A."/>
            <person name="Lundell T."/>
            <person name="Morin E."/>
            <person name="Murat C."/>
            <person name="Riley R."/>
            <person name="Ohm R."/>
            <person name="Sun H."/>
            <person name="Tunlid A."/>
            <person name="Henrissat B."/>
            <person name="Grigoriev I.V."/>
            <person name="Hibbett D.S."/>
            <person name="Martin F."/>
        </authorList>
    </citation>
    <scope>NUCLEOTIDE SEQUENCE [LARGE SCALE GENOMIC DNA]</scope>
    <source>
        <strain evidence="2">Marx 270</strain>
    </source>
</reference>
<dbReference type="Gene3D" id="1.20.1280.50">
    <property type="match status" value="1"/>
</dbReference>
<name>A0A0C3PB01_PISTI</name>
<dbReference type="OrthoDB" id="2994615at2759"/>
<dbReference type="InParanoid" id="A0A0C3PB01"/>
<gene>
    <name evidence="1" type="ORF">M404DRAFT_9128</name>
</gene>
<dbReference type="SUPFAM" id="SSF52058">
    <property type="entry name" value="L domain-like"/>
    <property type="match status" value="1"/>
</dbReference>